<dbReference type="AlphaFoldDB" id="A0A133V251"/>
<organism evidence="8 9">
    <name type="scientific">candidate division MSBL1 archaeon SCGC-AAA259M10</name>
    <dbReference type="NCBI Taxonomy" id="1698270"/>
    <lineage>
        <taxon>Archaea</taxon>
        <taxon>Methanobacteriati</taxon>
        <taxon>Methanobacteriota</taxon>
        <taxon>candidate division MSBL1</taxon>
    </lineage>
</organism>
<dbReference type="InterPro" id="IPR039428">
    <property type="entry name" value="NUOK/Mnh_C1-like"/>
</dbReference>
<name>A0A133V251_9EURY</name>
<feature type="transmembrane region" description="Helical" evidence="7">
    <location>
        <begin position="61"/>
        <end position="86"/>
    </location>
</feature>
<dbReference type="Proteomes" id="UP000070341">
    <property type="component" value="Unassembled WGS sequence"/>
</dbReference>
<evidence type="ECO:0008006" key="10">
    <source>
        <dbReference type="Google" id="ProtNLM"/>
    </source>
</evidence>
<keyword evidence="5 7" id="KW-1133">Transmembrane helix</keyword>
<dbReference type="Gene3D" id="1.10.287.3510">
    <property type="match status" value="1"/>
</dbReference>
<comment type="caution">
    <text evidence="8">The sequence shown here is derived from an EMBL/GenBank/DDBJ whole genome shotgun (WGS) entry which is preliminary data.</text>
</comment>
<evidence type="ECO:0000256" key="1">
    <source>
        <dbReference type="ARBA" id="ARBA00004141"/>
    </source>
</evidence>
<dbReference type="Pfam" id="PF00420">
    <property type="entry name" value="Oxidored_q2"/>
    <property type="match status" value="1"/>
</dbReference>
<feature type="transmembrane region" description="Helical" evidence="7">
    <location>
        <begin position="37"/>
        <end position="55"/>
    </location>
</feature>
<evidence type="ECO:0000313" key="8">
    <source>
        <dbReference type="EMBL" id="KXB00520.1"/>
    </source>
</evidence>
<dbReference type="GO" id="GO:0016651">
    <property type="term" value="F:oxidoreductase activity, acting on NAD(P)H"/>
    <property type="evidence" value="ECO:0007669"/>
    <property type="project" value="InterPro"/>
</dbReference>
<feature type="transmembrane region" description="Helical" evidence="7">
    <location>
        <begin position="6"/>
        <end position="25"/>
    </location>
</feature>
<evidence type="ECO:0000256" key="3">
    <source>
        <dbReference type="ARBA" id="ARBA00022448"/>
    </source>
</evidence>
<evidence type="ECO:0000256" key="6">
    <source>
        <dbReference type="ARBA" id="ARBA00023136"/>
    </source>
</evidence>
<comment type="similarity">
    <text evidence="2">Belongs to the complex I subunit 4L family.</text>
</comment>
<reference evidence="8 9" key="1">
    <citation type="journal article" date="2016" name="Sci. Rep.">
        <title>Metabolic traits of an uncultured archaeal lineage -MSBL1- from brine pools of the Red Sea.</title>
        <authorList>
            <person name="Mwirichia R."/>
            <person name="Alam I."/>
            <person name="Rashid M."/>
            <person name="Vinu M."/>
            <person name="Ba-Alawi W."/>
            <person name="Anthony Kamau A."/>
            <person name="Kamanda Ngugi D."/>
            <person name="Goker M."/>
            <person name="Klenk H.P."/>
            <person name="Bajic V."/>
            <person name="Stingl U."/>
        </authorList>
    </citation>
    <scope>NUCLEOTIDE SEQUENCE [LARGE SCALE GENOMIC DNA]</scope>
    <source>
        <strain evidence="8">SCGC-AAA259M10</strain>
    </source>
</reference>
<keyword evidence="6 7" id="KW-0472">Membrane</keyword>
<dbReference type="PANTHER" id="PTHR11434">
    <property type="entry name" value="NADH-UBIQUINONE OXIDOREDUCTASE SUBUNIT ND4L"/>
    <property type="match status" value="1"/>
</dbReference>
<dbReference type="HAMAP" id="MF_01456">
    <property type="entry name" value="NDH1_NuoK"/>
    <property type="match status" value="1"/>
</dbReference>
<dbReference type="InterPro" id="IPR001133">
    <property type="entry name" value="NADH_UbQ_OxRdtase_chain4L/K"/>
</dbReference>
<dbReference type="EMBL" id="LHXU01000009">
    <property type="protein sequence ID" value="KXB00520.1"/>
    <property type="molecule type" value="Genomic_DNA"/>
</dbReference>
<gene>
    <name evidence="8" type="ORF">AKJ40_01200</name>
</gene>
<keyword evidence="3" id="KW-0813">Transport</keyword>
<dbReference type="NCBIfam" id="NF004320">
    <property type="entry name" value="PRK05715.1-2"/>
    <property type="match status" value="1"/>
</dbReference>
<comment type="subcellular location">
    <subcellularLocation>
        <location evidence="1">Membrane</location>
        <topology evidence="1">Multi-pass membrane protein</topology>
    </subcellularLocation>
</comment>
<dbReference type="PANTHER" id="PTHR11434:SF16">
    <property type="entry name" value="NADH-UBIQUINONE OXIDOREDUCTASE CHAIN 4L"/>
    <property type="match status" value="1"/>
</dbReference>
<protein>
    <recommendedName>
        <fullName evidence="10">NADH dehydrogenase</fullName>
    </recommendedName>
</protein>
<proteinExistence type="inferred from homology"/>
<evidence type="ECO:0000256" key="7">
    <source>
        <dbReference type="SAM" id="Phobius"/>
    </source>
</evidence>
<dbReference type="GO" id="GO:0030964">
    <property type="term" value="C:NADH dehydrogenase complex"/>
    <property type="evidence" value="ECO:0007669"/>
    <property type="project" value="TreeGrafter"/>
</dbReference>
<evidence type="ECO:0000256" key="4">
    <source>
        <dbReference type="ARBA" id="ARBA00022692"/>
    </source>
</evidence>
<evidence type="ECO:0000256" key="5">
    <source>
        <dbReference type="ARBA" id="ARBA00022989"/>
    </source>
</evidence>
<keyword evidence="4 7" id="KW-0812">Transmembrane</keyword>
<keyword evidence="9" id="KW-1185">Reference proteome</keyword>
<evidence type="ECO:0000313" key="9">
    <source>
        <dbReference type="Proteomes" id="UP000070341"/>
    </source>
</evidence>
<accession>A0A133V251</accession>
<sequence>MNMLNYFLFLALAATIFGIGIYGLLSRRNILRMLLSAEVMFSSAILTLITLAATSDPSGGRVIALIAIGTATAEVGVLISITILFFRTTGETDVFELSERRKEEQ</sequence>
<dbReference type="GO" id="GO:0042773">
    <property type="term" value="P:ATP synthesis coupled electron transport"/>
    <property type="evidence" value="ECO:0007669"/>
    <property type="project" value="InterPro"/>
</dbReference>
<evidence type="ECO:0000256" key="2">
    <source>
        <dbReference type="ARBA" id="ARBA00010519"/>
    </source>
</evidence>